<accession>A0A1S3GB16</accession>
<feature type="compositionally biased region" description="Polar residues" evidence="2">
    <location>
        <begin position="459"/>
        <end position="471"/>
    </location>
</feature>
<dbReference type="InParanoid" id="A0A1S3GB16"/>
<sequence length="786" mass="82545">MGTVPDSLRSTKTTLIASAGKEGTGGELQAVPSPQDENANGLAGAPATPHLSLGSAPEVLMQTCEHDTPQPDMSSGLFNQLEKACLTCNSPSDPQLPGSSKPTTPSPTSTVGKDLGHSTSTMPANQHTGQAILGDQPNATGSLVPKDASMKSQSTTTEQPENNSATPPPSNREPAENSSLPTGDTCGNNKEIASCDFPSPDKLQERVHTPHAPAQVWSHSSSPTGAREGARQVSGSMKTPCNPATREGEVTETRKPSATLSESQGFTAETPPLSQLTSEDSPCPQDSKTEPTQHRVSKFREASTMTTQADPEPREVPGRAQQDAEVQAVALVESRSVSTSPSILTAFLKEIPALEHLEAQEQLSVICHGPGGGSHVLELCHSTLGPQVPPGPCPAIEPPLPTHAKPAAASAGFQGNHNPASPAGDIFKTPSISVASSPTQDGCNQEEGRSAGITPAGQDRTSTPLVGTHSGSQKASLVNQMSLGANAQDGLNQGPDTCEAQESAFGMKTTNDHKTEPPGQPSISCSPPASRDGQAGSLDTILKGGAKEGTPATLQIGREQESADMNTPEAKPLLLTPQPQENAGPGSTANKKEPSPIRKTQENISEDPRQARPAASLSLPPDSLGDSSPGSGKRTPSRSVKASPRRGSRVSEFLKELSVTAAAAQVGLTPGEKKKQLSLDSKVQLKQSKRVKDVVWDEQGMTWEVYGASLDPESLGIAIQNHLQRQIKEHEKLIKTQSDQTRRSISSDTSSNKKLKGRQHNIFRSMLQNFRRPNCCVRPAPSSVLD</sequence>
<dbReference type="CTD" id="285513"/>
<proteinExistence type="predicted"/>
<feature type="region of interest" description="Disordered" evidence="2">
    <location>
        <begin position="1"/>
        <end position="53"/>
    </location>
</feature>
<feature type="compositionally biased region" description="Polar residues" evidence="2">
    <location>
        <begin position="176"/>
        <end position="188"/>
    </location>
</feature>
<name>A0A1S3GB16_DIPOR</name>
<feature type="compositionally biased region" description="Low complexity" evidence="2">
    <location>
        <begin position="97"/>
        <end position="110"/>
    </location>
</feature>
<dbReference type="RefSeq" id="XP_012885212.1">
    <property type="nucleotide sequence ID" value="XM_013029758.1"/>
</dbReference>
<dbReference type="GeneID" id="105995869"/>
<feature type="compositionally biased region" description="Basic and acidic residues" evidence="2">
    <location>
        <begin position="590"/>
        <end position="610"/>
    </location>
</feature>
<evidence type="ECO:0000313" key="4">
    <source>
        <dbReference type="Proteomes" id="UP000081671"/>
    </source>
</evidence>
<feature type="region of interest" description="Disordered" evidence="2">
    <location>
        <begin position="733"/>
        <end position="758"/>
    </location>
</feature>
<evidence type="ECO:0000256" key="1">
    <source>
        <dbReference type="ARBA" id="ARBA00002358"/>
    </source>
</evidence>
<evidence type="ECO:0000259" key="3">
    <source>
        <dbReference type="Pfam" id="PF15235"/>
    </source>
</evidence>
<comment type="function">
    <text evidence="1">May be involved in neurite outgrowth.</text>
</comment>
<feature type="compositionally biased region" description="Basic and acidic residues" evidence="2">
    <location>
        <begin position="287"/>
        <end position="301"/>
    </location>
</feature>
<feature type="compositionally biased region" description="Polar residues" evidence="2">
    <location>
        <begin position="256"/>
        <end position="286"/>
    </location>
</feature>
<dbReference type="GO" id="GO:0005886">
    <property type="term" value="C:plasma membrane"/>
    <property type="evidence" value="ECO:0007669"/>
    <property type="project" value="TreeGrafter"/>
</dbReference>
<gene>
    <name evidence="5" type="primary">Gprin3</name>
</gene>
<dbReference type="PANTHER" id="PTHR15718">
    <property type="entry name" value="G PROTEIN-REGULATED INDUCER OF NEURITE OUTGROWTH C-TERMINAL DOMAIN-CONTAINING PROTEIN"/>
    <property type="match status" value="1"/>
</dbReference>
<feature type="compositionally biased region" description="Polar residues" evidence="2">
    <location>
        <begin position="735"/>
        <end position="752"/>
    </location>
</feature>
<dbReference type="KEGG" id="dord:105995869"/>
<dbReference type="PANTHER" id="PTHR15718:SF6">
    <property type="entry name" value="G PROTEIN-REGULATED INDUCER OF NEURITE OUTGROWTH 3"/>
    <property type="match status" value="1"/>
</dbReference>
<dbReference type="STRING" id="10020.ENSDORP00000002429"/>
<feature type="compositionally biased region" description="Basic and acidic residues" evidence="2">
    <location>
        <begin position="246"/>
        <end position="255"/>
    </location>
</feature>
<feature type="compositionally biased region" description="Polar residues" evidence="2">
    <location>
        <begin position="150"/>
        <end position="165"/>
    </location>
</feature>
<feature type="compositionally biased region" description="Low complexity" evidence="2">
    <location>
        <begin position="616"/>
        <end position="632"/>
    </location>
</feature>
<feature type="compositionally biased region" description="Polar residues" evidence="2">
    <location>
        <begin position="430"/>
        <end position="443"/>
    </location>
</feature>
<organism evidence="4 5">
    <name type="scientific">Dipodomys ordii</name>
    <name type="common">Ord's kangaroo rat</name>
    <dbReference type="NCBI Taxonomy" id="10020"/>
    <lineage>
        <taxon>Eukaryota</taxon>
        <taxon>Metazoa</taxon>
        <taxon>Chordata</taxon>
        <taxon>Craniata</taxon>
        <taxon>Vertebrata</taxon>
        <taxon>Euteleostomi</taxon>
        <taxon>Mammalia</taxon>
        <taxon>Eutheria</taxon>
        <taxon>Euarchontoglires</taxon>
        <taxon>Glires</taxon>
        <taxon>Rodentia</taxon>
        <taxon>Castorimorpha</taxon>
        <taxon>Heteromyidae</taxon>
        <taxon>Dipodomyinae</taxon>
        <taxon>Dipodomys</taxon>
    </lineage>
</organism>
<feature type="compositionally biased region" description="Polar residues" evidence="2">
    <location>
        <begin position="577"/>
        <end position="589"/>
    </location>
</feature>
<feature type="region of interest" description="Disordered" evidence="2">
    <location>
        <begin position="89"/>
        <end position="322"/>
    </location>
</feature>
<evidence type="ECO:0000313" key="5">
    <source>
        <dbReference type="RefSeq" id="XP_012885212.1"/>
    </source>
</evidence>
<dbReference type="Pfam" id="PF15235">
    <property type="entry name" value="GRIN_C"/>
    <property type="match status" value="1"/>
</dbReference>
<feature type="compositionally biased region" description="Polar residues" evidence="2">
    <location>
        <begin position="117"/>
        <end position="129"/>
    </location>
</feature>
<feature type="domain" description="G protein-regulated inducer of neurite outgrowth C-terminal" evidence="3">
    <location>
        <begin position="661"/>
        <end position="781"/>
    </location>
</feature>
<protein>
    <submittedName>
        <fullName evidence="5">G protein-regulated inducer of neurite outgrowth 3</fullName>
    </submittedName>
</protein>
<dbReference type="FunCoup" id="A0A1S3GB16">
    <property type="interactions" value="872"/>
</dbReference>
<feature type="region of interest" description="Disordered" evidence="2">
    <location>
        <begin position="403"/>
        <end position="471"/>
    </location>
</feature>
<evidence type="ECO:0000256" key="2">
    <source>
        <dbReference type="SAM" id="MobiDB-lite"/>
    </source>
</evidence>
<reference evidence="5" key="1">
    <citation type="submission" date="2025-08" db="UniProtKB">
        <authorList>
            <consortium name="RefSeq"/>
        </authorList>
    </citation>
    <scope>IDENTIFICATION</scope>
    <source>
        <tissue evidence="5">Kidney</tissue>
    </source>
</reference>
<keyword evidence="4" id="KW-1185">Reference proteome</keyword>
<feature type="region of interest" description="Disordered" evidence="2">
    <location>
        <begin position="509"/>
        <end position="648"/>
    </location>
</feature>
<dbReference type="AlphaFoldDB" id="A0A1S3GB16"/>
<dbReference type="InterPro" id="IPR032745">
    <property type="entry name" value="GRIN_C"/>
</dbReference>
<dbReference type="OrthoDB" id="10049175at2759"/>
<dbReference type="GO" id="GO:0031175">
    <property type="term" value="P:neuron projection development"/>
    <property type="evidence" value="ECO:0007669"/>
    <property type="project" value="TreeGrafter"/>
</dbReference>
<dbReference type="InterPro" id="IPR026646">
    <property type="entry name" value="GPRIN2-like/GPRIN3"/>
</dbReference>
<dbReference type="Proteomes" id="UP000081671">
    <property type="component" value="Unplaced"/>
</dbReference>